<protein>
    <submittedName>
        <fullName evidence="4">Uncharacterized protein</fullName>
    </submittedName>
</protein>
<sequence>MFWAFVIPCWILIAVTGLQAQLSCLACDKTTPEQDQVQCFWAKKSAKSLLLLSLLLFTLWFMILSAGNEQIFYLFILATLIAILTGPGPDQIPMFQTCQKWSTRGCFGCFYKLCPEKPKEKPKAEPKDPLDDDDDELAPQEPAPTTQPAPQPEKVAPPEKSHDPAIKEEKVLVPPHHYMEGGLSEHRVEDCNPFTHRVKLIGRSIIEYWVSVDCRYKSVGQTS</sequence>
<dbReference type="OrthoDB" id="5828915at2759"/>
<keyword evidence="5" id="KW-1185">Reference proteome</keyword>
<proteinExistence type="predicted"/>
<gene>
    <name evidence="4" type="ORF">SVUK_LOCUS14857</name>
</gene>
<feature type="compositionally biased region" description="Basic and acidic residues" evidence="1">
    <location>
        <begin position="156"/>
        <end position="166"/>
    </location>
</feature>
<dbReference type="EMBL" id="UYYB01106600">
    <property type="protein sequence ID" value="VDM79859.1"/>
    <property type="molecule type" value="Genomic_DNA"/>
</dbReference>
<keyword evidence="2" id="KW-1133">Transmembrane helix</keyword>
<name>A0A3P7JJC9_STRVU</name>
<keyword evidence="3" id="KW-0732">Signal</keyword>
<dbReference type="AlphaFoldDB" id="A0A3P7JJC9"/>
<keyword evidence="2" id="KW-0472">Membrane</keyword>
<evidence type="ECO:0000313" key="5">
    <source>
        <dbReference type="Proteomes" id="UP000270094"/>
    </source>
</evidence>
<feature type="compositionally biased region" description="Pro residues" evidence="1">
    <location>
        <begin position="141"/>
        <end position="151"/>
    </location>
</feature>
<feature type="compositionally biased region" description="Basic and acidic residues" evidence="1">
    <location>
        <begin position="119"/>
        <end position="129"/>
    </location>
</feature>
<reference evidence="4 5" key="1">
    <citation type="submission" date="2018-11" db="EMBL/GenBank/DDBJ databases">
        <authorList>
            <consortium name="Pathogen Informatics"/>
        </authorList>
    </citation>
    <scope>NUCLEOTIDE SEQUENCE [LARGE SCALE GENOMIC DNA]</scope>
</reference>
<accession>A0A3P7JJC9</accession>
<keyword evidence="2" id="KW-0812">Transmembrane</keyword>
<dbReference type="Proteomes" id="UP000270094">
    <property type="component" value="Unassembled WGS sequence"/>
</dbReference>
<feature type="signal peptide" evidence="3">
    <location>
        <begin position="1"/>
        <end position="20"/>
    </location>
</feature>
<evidence type="ECO:0000256" key="2">
    <source>
        <dbReference type="SAM" id="Phobius"/>
    </source>
</evidence>
<evidence type="ECO:0000256" key="3">
    <source>
        <dbReference type="SAM" id="SignalP"/>
    </source>
</evidence>
<feature type="chain" id="PRO_5017959038" evidence="3">
    <location>
        <begin position="21"/>
        <end position="223"/>
    </location>
</feature>
<evidence type="ECO:0000313" key="4">
    <source>
        <dbReference type="EMBL" id="VDM79859.1"/>
    </source>
</evidence>
<feature type="region of interest" description="Disordered" evidence="1">
    <location>
        <begin position="119"/>
        <end position="166"/>
    </location>
</feature>
<organism evidence="4 5">
    <name type="scientific">Strongylus vulgaris</name>
    <name type="common">Blood worm</name>
    <dbReference type="NCBI Taxonomy" id="40348"/>
    <lineage>
        <taxon>Eukaryota</taxon>
        <taxon>Metazoa</taxon>
        <taxon>Ecdysozoa</taxon>
        <taxon>Nematoda</taxon>
        <taxon>Chromadorea</taxon>
        <taxon>Rhabditida</taxon>
        <taxon>Rhabditina</taxon>
        <taxon>Rhabditomorpha</taxon>
        <taxon>Strongyloidea</taxon>
        <taxon>Strongylidae</taxon>
        <taxon>Strongylus</taxon>
    </lineage>
</organism>
<feature type="transmembrane region" description="Helical" evidence="2">
    <location>
        <begin position="71"/>
        <end position="89"/>
    </location>
</feature>
<feature type="transmembrane region" description="Helical" evidence="2">
    <location>
        <begin position="44"/>
        <end position="64"/>
    </location>
</feature>
<evidence type="ECO:0000256" key="1">
    <source>
        <dbReference type="SAM" id="MobiDB-lite"/>
    </source>
</evidence>